<feature type="compositionally biased region" description="Basic residues" evidence="9">
    <location>
        <begin position="108"/>
        <end position="117"/>
    </location>
</feature>
<evidence type="ECO:0000256" key="3">
    <source>
        <dbReference type="ARBA" id="ARBA00017059"/>
    </source>
</evidence>
<comment type="function">
    <text evidence="8">Component of the signal peptidase complex (SPC) which catalyzes the cleavage of N-terminal signal sequences from nascent proteins as they are translocated into the lumen of the endoplasmic reticulum. Dispensable for SPC enzymatic activity.</text>
</comment>
<dbReference type="STRING" id="4829.A0A163JIW1"/>
<sequence>MALADLFECTIDFEGQRLAENLTYYVLIVASLVGFITGYALESLQLTLSIFGIGFATACVVRIRQWAMNDTNASVFLLDSSSSHPGQCTVVTLCHGSRLPLWLQMKRRPPRRRRHRLPIYPPNQTTPTRTAGRLES</sequence>
<evidence type="ECO:0000256" key="9">
    <source>
        <dbReference type="SAM" id="MobiDB-lite"/>
    </source>
</evidence>
<keyword evidence="4 10" id="KW-0812">Transmembrane</keyword>
<name>A0A163JIW1_ABSGL</name>
<evidence type="ECO:0000256" key="5">
    <source>
        <dbReference type="ARBA" id="ARBA00022824"/>
    </source>
</evidence>
<gene>
    <name evidence="11" type="primary">ABSGL_05317.1 scaffold 6959</name>
</gene>
<dbReference type="EMBL" id="LT552960">
    <property type="protein sequence ID" value="SAL99672.1"/>
    <property type="molecule type" value="Genomic_DNA"/>
</dbReference>
<keyword evidence="6 10" id="KW-1133">Transmembrane helix</keyword>
<dbReference type="PANTHER" id="PTHR13202:SF0">
    <property type="entry name" value="SIGNAL PEPTIDASE COMPLEX SUBUNIT 1"/>
    <property type="match status" value="1"/>
</dbReference>
<evidence type="ECO:0000256" key="10">
    <source>
        <dbReference type="SAM" id="Phobius"/>
    </source>
</evidence>
<comment type="subcellular location">
    <subcellularLocation>
        <location evidence="1">Endoplasmic reticulum membrane</location>
        <topology evidence="1">Multi-pass membrane protein</topology>
    </subcellularLocation>
</comment>
<dbReference type="OrthoDB" id="263893at2759"/>
<dbReference type="GO" id="GO:0005787">
    <property type="term" value="C:signal peptidase complex"/>
    <property type="evidence" value="ECO:0007669"/>
    <property type="project" value="InterPro"/>
</dbReference>
<evidence type="ECO:0000256" key="2">
    <source>
        <dbReference type="ARBA" id="ARBA00005245"/>
    </source>
</evidence>
<dbReference type="PANTHER" id="PTHR13202">
    <property type="entry name" value="MICROSOMAL SIGNAL PEPTIDASE 12 KDA SUBUNIT"/>
    <property type="match status" value="1"/>
</dbReference>
<dbReference type="InParanoid" id="A0A163JIW1"/>
<evidence type="ECO:0000313" key="12">
    <source>
        <dbReference type="Proteomes" id="UP000078561"/>
    </source>
</evidence>
<reference evidence="11" key="1">
    <citation type="submission" date="2016-04" db="EMBL/GenBank/DDBJ databases">
        <authorList>
            <person name="Evans L.H."/>
            <person name="Alamgir A."/>
            <person name="Owens N."/>
            <person name="Weber N.D."/>
            <person name="Virtaneva K."/>
            <person name="Barbian K."/>
            <person name="Babar A."/>
            <person name="Rosenke K."/>
        </authorList>
    </citation>
    <scope>NUCLEOTIDE SEQUENCE [LARGE SCALE GENOMIC DNA]</scope>
    <source>
        <strain evidence="11">CBS 101.48</strain>
    </source>
</reference>
<keyword evidence="12" id="KW-1185">Reference proteome</keyword>
<feature type="transmembrane region" description="Helical" evidence="10">
    <location>
        <begin position="22"/>
        <end position="41"/>
    </location>
</feature>
<accession>A0A163JIW1</accession>
<comment type="similarity">
    <text evidence="2">Belongs to the SPCS1 family.</text>
</comment>
<evidence type="ECO:0000313" key="11">
    <source>
        <dbReference type="EMBL" id="SAL99672.1"/>
    </source>
</evidence>
<dbReference type="GO" id="GO:0006465">
    <property type="term" value="P:signal peptide processing"/>
    <property type="evidence" value="ECO:0007669"/>
    <property type="project" value="InterPro"/>
</dbReference>
<proteinExistence type="inferred from homology"/>
<dbReference type="Proteomes" id="UP000078561">
    <property type="component" value="Unassembled WGS sequence"/>
</dbReference>
<dbReference type="AlphaFoldDB" id="A0A163JIW1"/>
<evidence type="ECO:0000256" key="1">
    <source>
        <dbReference type="ARBA" id="ARBA00004477"/>
    </source>
</evidence>
<evidence type="ECO:0000256" key="7">
    <source>
        <dbReference type="ARBA" id="ARBA00023136"/>
    </source>
</evidence>
<dbReference type="InterPro" id="IPR009542">
    <property type="entry name" value="Spc1/SPCS1"/>
</dbReference>
<protein>
    <recommendedName>
        <fullName evidence="3">Signal peptidase complex subunit 1</fullName>
    </recommendedName>
</protein>
<evidence type="ECO:0000256" key="6">
    <source>
        <dbReference type="ARBA" id="ARBA00022989"/>
    </source>
</evidence>
<feature type="transmembrane region" description="Helical" evidence="10">
    <location>
        <begin position="46"/>
        <end position="64"/>
    </location>
</feature>
<evidence type="ECO:0000256" key="4">
    <source>
        <dbReference type="ARBA" id="ARBA00022692"/>
    </source>
</evidence>
<keyword evidence="5" id="KW-0256">Endoplasmic reticulum</keyword>
<dbReference type="Pfam" id="PF06645">
    <property type="entry name" value="SPC12"/>
    <property type="match status" value="1"/>
</dbReference>
<evidence type="ECO:0000256" key="8">
    <source>
        <dbReference type="ARBA" id="ARBA00045204"/>
    </source>
</evidence>
<organism evidence="11">
    <name type="scientific">Absidia glauca</name>
    <name type="common">Pin mould</name>
    <dbReference type="NCBI Taxonomy" id="4829"/>
    <lineage>
        <taxon>Eukaryota</taxon>
        <taxon>Fungi</taxon>
        <taxon>Fungi incertae sedis</taxon>
        <taxon>Mucoromycota</taxon>
        <taxon>Mucoromycotina</taxon>
        <taxon>Mucoromycetes</taxon>
        <taxon>Mucorales</taxon>
        <taxon>Cunninghamellaceae</taxon>
        <taxon>Absidia</taxon>
    </lineage>
</organism>
<dbReference type="GO" id="GO:0045047">
    <property type="term" value="P:protein targeting to ER"/>
    <property type="evidence" value="ECO:0007669"/>
    <property type="project" value="TreeGrafter"/>
</dbReference>
<feature type="region of interest" description="Disordered" evidence="9">
    <location>
        <begin position="108"/>
        <end position="136"/>
    </location>
</feature>
<keyword evidence="7 10" id="KW-0472">Membrane</keyword>